<reference evidence="1 2" key="1">
    <citation type="submission" date="2023-12" db="EMBL/GenBank/DDBJ databases">
        <title>Description of new species of Mycobacterium terrae complex isolated from sewage at the Sao Paulo Zoological Park Foundation in Brazil.</title>
        <authorList>
            <person name="Romagnoli C.L."/>
            <person name="Conceicao E.C."/>
            <person name="Machado E."/>
            <person name="Barreto L.B.P.F."/>
            <person name="Sharma A."/>
            <person name="Silva N.M."/>
            <person name="Marques L.E."/>
            <person name="Juliana M.A."/>
            <person name="Lourenco M.C.S."/>
            <person name="Digiampietri L.A."/>
            <person name="Suffys P.N."/>
            <person name="Viana-Niero C."/>
        </authorList>
    </citation>
    <scope>NUCLEOTIDE SEQUENCE [LARGE SCALE GENOMIC DNA]</scope>
    <source>
        <strain evidence="1 2">MYC098</strain>
    </source>
</reference>
<name>A0ABU5XDP5_9MYCO</name>
<dbReference type="RefSeq" id="WP_225404535.1">
    <property type="nucleotide sequence ID" value="NZ_JAYJJR010000001.1"/>
</dbReference>
<sequence>MASATTAPDPRRPLHVEQAENVAVRERVVRNAMAADLLRRKPHPRVRHEVGLTPGR</sequence>
<keyword evidence="2" id="KW-1185">Reference proteome</keyword>
<comment type="caution">
    <text evidence="1">The sequence shown here is derived from an EMBL/GenBank/DDBJ whole genome shotgun (WGS) entry which is preliminary data.</text>
</comment>
<dbReference type="Proteomes" id="UP001299596">
    <property type="component" value="Unassembled WGS sequence"/>
</dbReference>
<proteinExistence type="predicted"/>
<organism evidence="1 2">
    <name type="scientific">[Mycobacterium] crassicus</name>
    <dbReference type="NCBI Taxonomy" id="2872309"/>
    <lineage>
        <taxon>Bacteria</taxon>
        <taxon>Bacillati</taxon>
        <taxon>Actinomycetota</taxon>
        <taxon>Actinomycetes</taxon>
        <taxon>Mycobacteriales</taxon>
        <taxon>Mycobacteriaceae</taxon>
        <taxon>Mycolicibacter</taxon>
    </lineage>
</organism>
<evidence type="ECO:0000313" key="1">
    <source>
        <dbReference type="EMBL" id="MEB3019923.1"/>
    </source>
</evidence>
<evidence type="ECO:0000313" key="2">
    <source>
        <dbReference type="Proteomes" id="UP001299596"/>
    </source>
</evidence>
<protein>
    <submittedName>
        <fullName evidence="1">Uncharacterized protein</fullName>
    </submittedName>
</protein>
<dbReference type="EMBL" id="JAYJJR010000001">
    <property type="protein sequence ID" value="MEB3019923.1"/>
    <property type="molecule type" value="Genomic_DNA"/>
</dbReference>
<accession>A0ABU5XDP5</accession>
<gene>
    <name evidence="1" type="ORF">K6T79_02550</name>
</gene>